<dbReference type="STRING" id="42251.A0A2T6ZGP7"/>
<protein>
    <submittedName>
        <fullName evidence="1">Uncharacterized protein</fullName>
    </submittedName>
</protein>
<evidence type="ECO:0000313" key="1">
    <source>
        <dbReference type="EMBL" id="PUU74670.1"/>
    </source>
</evidence>
<accession>A0A2T6ZGP7</accession>
<dbReference type="Proteomes" id="UP000244722">
    <property type="component" value="Unassembled WGS sequence"/>
</dbReference>
<dbReference type="EMBL" id="NESQ01000280">
    <property type="protein sequence ID" value="PUU74670.1"/>
    <property type="molecule type" value="Genomic_DNA"/>
</dbReference>
<dbReference type="AlphaFoldDB" id="A0A2T6ZGP7"/>
<keyword evidence="2" id="KW-1185">Reference proteome</keyword>
<name>A0A2T6ZGP7_TUBBO</name>
<evidence type="ECO:0000313" key="2">
    <source>
        <dbReference type="Proteomes" id="UP000244722"/>
    </source>
</evidence>
<proteinExistence type="predicted"/>
<comment type="caution">
    <text evidence="1">The sequence shown here is derived from an EMBL/GenBank/DDBJ whole genome shotgun (WGS) entry which is preliminary data.</text>
</comment>
<sequence length="86" mass="9635">MGAPGCQAPPPKLLFRDVSDLQHIANLPVRYHLPPLPCNIDSYFELPPETTFRALNANRGDLSVARVLDKTPRWVKVGGQQDWSLK</sequence>
<gene>
    <name evidence="1" type="ORF">B9Z19DRAFT_1196045</name>
</gene>
<reference evidence="1 2" key="1">
    <citation type="submission" date="2017-04" db="EMBL/GenBank/DDBJ databases">
        <title>Draft genome sequence of Tuber borchii Vittad., a whitish edible truffle.</title>
        <authorList>
            <consortium name="DOE Joint Genome Institute"/>
            <person name="Murat C."/>
            <person name="Kuo A."/>
            <person name="Barry K.W."/>
            <person name="Clum A."/>
            <person name="Dockter R.B."/>
            <person name="Fauchery L."/>
            <person name="Iotti M."/>
            <person name="Kohler A."/>
            <person name="Labutti K."/>
            <person name="Lindquist E.A."/>
            <person name="Lipzen A."/>
            <person name="Ohm R.A."/>
            <person name="Wang M."/>
            <person name="Grigoriev I.V."/>
            <person name="Zambonelli A."/>
            <person name="Martin F.M."/>
        </authorList>
    </citation>
    <scope>NUCLEOTIDE SEQUENCE [LARGE SCALE GENOMIC DNA]</scope>
    <source>
        <strain evidence="1 2">Tbo3840</strain>
    </source>
</reference>
<dbReference type="OrthoDB" id="6614653at2759"/>
<organism evidence="1 2">
    <name type="scientific">Tuber borchii</name>
    <name type="common">White truffle</name>
    <dbReference type="NCBI Taxonomy" id="42251"/>
    <lineage>
        <taxon>Eukaryota</taxon>
        <taxon>Fungi</taxon>
        <taxon>Dikarya</taxon>
        <taxon>Ascomycota</taxon>
        <taxon>Pezizomycotina</taxon>
        <taxon>Pezizomycetes</taxon>
        <taxon>Pezizales</taxon>
        <taxon>Tuberaceae</taxon>
        <taxon>Tuber</taxon>
    </lineage>
</organism>